<evidence type="ECO:0000256" key="1">
    <source>
        <dbReference type="SAM" id="MobiDB-lite"/>
    </source>
</evidence>
<evidence type="ECO:0000313" key="3">
    <source>
        <dbReference type="Proteomes" id="UP001432216"/>
    </source>
</evidence>
<name>A0ABZ2B2L2_9TREE</name>
<dbReference type="Proteomes" id="UP001432216">
    <property type="component" value="Chromosome 9"/>
</dbReference>
<dbReference type="RefSeq" id="XP_064723091.1">
    <property type="nucleotide sequence ID" value="XM_064867019.1"/>
</dbReference>
<accession>A0ABZ2B2L2</accession>
<feature type="region of interest" description="Disordered" evidence="1">
    <location>
        <begin position="192"/>
        <end position="248"/>
    </location>
</feature>
<organism evidence="2 3">
    <name type="scientific">Cryptococcus decagattii</name>
    <dbReference type="NCBI Taxonomy" id="1859122"/>
    <lineage>
        <taxon>Eukaryota</taxon>
        <taxon>Fungi</taxon>
        <taxon>Dikarya</taxon>
        <taxon>Basidiomycota</taxon>
        <taxon>Agaricomycotina</taxon>
        <taxon>Tremellomycetes</taxon>
        <taxon>Tremellales</taxon>
        <taxon>Cryptococcaceae</taxon>
        <taxon>Cryptococcus</taxon>
        <taxon>Cryptococcus gattii species complex</taxon>
    </lineage>
</organism>
<dbReference type="EMBL" id="CP143814">
    <property type="protein sequence ID" value="WVO23852.1"/>
    <property type="molecule type" value="Genomic_DNA"/>
</dbReference>
<gene>
    <name evidence="2" type="ORF">IAS62_005209</name>
</gene>
<feature type="region of interest" description="Disordered" evidence="1">
    <location>
        <begin position="70"/>
        <end position="108"/>
    </location>
</feature>
<protein>
    <submittedName>
        <fullName evidence="2">Uncharacterized protein</fullName>
    </submittedName>
</protein>
<feature type="compositionally biased region" description="Polar residues" evidence="1">
    <location>
        <begin position="204"/>
        <end position="213"/>
    </location>
</feature>
<feature type="compositionally biased region" description="Low complexity" evidence="1">
    <location>
        <begin position="79"/>
        <end position="88"/>
    </location>
</feature>
<feature type="compositionally biased region" description="Basic and acidic residues" evidence="1">
    <location>
        <begin position="192"/>
        <end position="202"/>
    </location>
</feature>
<reference evidence="2 3" key="1">
    <citation type="submission" date="2024-01" db="EMBL/GenBank/DDBJ databases">
        <title>Comparative genomics of Cryptococcus and Kwoniella reveals pathogenesis evolution and contrasting modes of karyotype evolution via chromosome fusion or intercentromeric recombination.</title>
        <authorList>
            <person name="Coelho M.A."/>
            <person name="David-Palma M."/>
            <person name="Shea T."/>
            <person name="Bowers K."/>
            <person name="McGinley-Smith S."/>
            <person name="Mohammad A.W."/>
            <person name="Gnirke A."/>
            <person name="Yurkov A.M."/>
            <person name="Nowrousian M."/>
            <person name="Sun S."/>
            <person name="Cuomo C.A."/>
            <person name="Heitman J."/>
        </authorList>
    </citation>
    <scope>NUCLEOTIDE SEQUENCE [LARGE SCALE GENOMIC DNA]</scope>
    <source>
        <strain evidence="2 3">7685027</strain>
    </source>
</reference>
<dbReference type="GeneID" id="89991979"/>
<keyword evidence="3" id="KW-1185">Reference proteome</keyword>
<sequence length="248" mass="27503">MERRNLHRTTLPSFVRLSDWGQHLHNQTLFGGDMNVCLWGCASPFEEVPGKSGRPKATLVPEPVPLIHLIPPSPSNEQTFSGSSSFTESSHRQTPDDMSPVITHSRPDSSWTRRISGFFDPSKLSFNIRTAPRHEATSVYLAPHPDLPEDPFASRIDMAALSPEIGALRDISKEYGPLAAAIKECHVETRNDEEKVAVKEEQDSVQPGNQMPAGQSHKVADPIGHLSKEKPPKDPYMRIAKKESSINN</sequence>
<feature type="compositionally biased region" description="Basic and acidic residues" evidence="1">
    <location>
        <begin position="226"/>
        <end position="248"/>
    </location>
</feature>
<evidence type="ECO:0000313" key="2">
    <source>
        <dbReference type="EMBL" id="WVO23852.1"/>
    </source>
</evidence>
<proteinExistence type="predicted"/>